<reference evidence="2 3" key="1">
    <citation type="submission" date="2014-12" db="EMBL/GenBank/DDBJ databases">
        <title>Draft genome sequence of Paenibacillus kamchatkensis strain B-2647.</title>
        <authorList>
            <person name="Karlyshev A.V."/>
            <person name="Kudryashova E.B."/>
        </authorList>
    </citation>
    <scope>NUCLEOTIDE SEQUENCE [LARGE SCALE GENOMIC DNA]</scope>
    <source>
        <strain evidence="2 3">VKM B-2647</strain>
    </source>
</reference>
<sequence length="84" mass="9165">MAATMGPVQWRAALRQLFADAGYEKDELVQLVDAYEELAADYAALLAENERLKLEARRARADAAAGMGSGTGHMSSKLWDAIHE</sequence>
<evidence type="ECO:0000313" key="2">
    <source>
        <dbReference type="EMBL" id="KIL41418.1"/>
    </source>
</evidence>
<dbReference type="Proteomes" id="UP000031967">
    <property type="component" value="Unassembled WGS sequence"/>
</dbReference>
<comment type="caution">
    <text evidence="2">The sequence shown here is derived from an EMBL/GenBank/DDBJ whole genome shotgun (WGS) entry which is preliminary data.</text>
</comment>
<evidence type="ECO:0000256" key="1">
    <source>
        <dbReference type="SAM" id="Coils"/>
    </source>
</evidence>
<keyword evidence="1" id="KW-0175">Coiled coil</keyword>
<dbReference type="EMBL" id="JXAK01000009">
    <property type="protein sequence ID" value="KIL41418.1"/>
    <property type="molecule type" value="Genomic_DNA"/>
</dbReference>
<organism evidence="2 3">
    <name type="scientific">Gordoniibacillus kamchatkensis</name>
    <dbReference type="NCBI Taxonomy" id="1590651"/>
    <lineage>
        <taxon>Bacteria</taxon>
        <taxon>Bacillati</taxon>
        <taxon>Bacillota</taxon>
        <taxon>Bacilli</taxon>
        <taxon>Bacillales</taxon>
        <taxon>Paenibacillaceae</taxon>
        <taxon>Gordoniibacillus</taxon>
    </lineage>
</organism>
<accession>A0ABR5AKU3</accession>
<protein>
    <recommendedName>
        <fullName evidence="4">DivIVA domain-containing protein</fullName>
    </recommendedName>
</protein>
<proteinExistence type="predicted"/>
<name>A0ABR5AKU3_9BACL</name>
<keyword evidence="3" id="KW-1185">Reference proteome</keyword>
<evidence type="ECO:0000313" key="3">
    <source>
        <dbReference type="Proteomes" id="UP000031967"/>
    </source>
</evidence>
<gene>
    <name evidence="2" type="ORF">SD70_07160</name>
</gene>
<dbReference type="RefSeq" id="WP_041046930.1">
    <property type="nucleotide sequence ID" value="NZ_JXAK01000009.1"/>
</dbReference>
<evidence type="ECO:0008006" key="4">
    <source>
        <dbReference type="Google" id="ProtNLM"/>
    </source>
</evidence>
<feature type="coiled-coil region" evidence="1">
    <location>
        <begin position="28"/>
        <end position="62"/>
    </location>
</feature>